<dbReference type="SUPFAM" id="SSF88946">
    <property type="entry name" value="Sigma2 domain of RNA polymerase sigma factors"/>
    <property type="match status" value="1"/>
</dbReference>
<dbReference type="SUPFAM" id="SSF88659">
    <property type="entry name" value="Sigma3 and sigma4 domains of RNA polymerase sigma factors"/>
    <property type="match status" value="1"/>
</dbReference>
<proteinExistence type="inferred from homology"/>
<dbReference type="InterPro" id="IPR014284">
    <property type="entry name" value="RNA_pol_sigma-70_dom"/>
</dbReference>
<comment type="similarity">
    <text evidence="1">Belongs to the sigma-70 factor family. ECF subfamily.</text>
</comment>
<dbReference type="NCBIfam" id="TIGR02937">
    <property type="entry name" value="sigma70-ECF"/>
    <property type="match status" value="1"/>
</dbReference>
<evidence type="ECO:0000259" key="6">
    <source>
        <dbReference type="Pfam" id="PF04542"/>
    </source>
</evidence>
<name>A0ABV9U1Y9_9ACTN</name>
<evidence type="ECO:0000256" key="4">
    <source>
        <dbReference type="ARBA" id="ARBA00023125"/>
    </source>
</evidence>
<evidence type="ECO:0000256" key="2">
    <source>
        <dbReference type="ARBA" id="ARBA00023015"/>
    </source>
</evidence>
<dbReference type="Gene3D" id="1.10.1740.10">
    <property type="match status" value="1"/>
</dbReference>
<evidence type="ECO:0000313" key="7">
    <source>
        <dbReference type="EMBL" id="MFC4909651.1"/>
    </source>
</evidence>
<comment type="caution">
    <text evidence="7">The sequence shown here is derived from an EMBL/GenBank/DDBJ whole genome shotgun (WGS) entry which is preliminary data.</text>
</comment>
<keyword evidence="5" id="KW-0804">Transcription</keyword>
<keyword evidence="4" id="KW-0238">DNA-binding</keyword>
<dbReference type="InterPro" id="IPR036388">
    <property type="entry name" value="WH-like_DNA-bd_sf"/>
</dbReference>
<dbReference type="PANTHER" id="PTHR43133:SF8">
    <property type="entry name" value="RNA POLYMERASE SIGMA FACTOR HI_1459-RELATED"/>
    <property type="match status" value="1"/>
</dbReference>
<dbReference type="RefSeq" id="WP_378257316.1">
    <property type="nucleotide sequence ID" value="NZ_JBHSIT010000005.1"/>
</dbReference>
<dbReference type="InterPro" id="IPR007627">
    <property type="entry name" value="RNA_pol_sigma70_r2"/>
</dbReference>
<evidence type="ECO:0000256" key="5">
    <source>
        <dbReference type="ARBA" id="ARBA00023163"/>
    </source>
</evidence>
<protein>
    <submittedName>
        <fullName evidence="7">RNA polymerase sigma factor</fullName>
    </submittedName>
</protein>
<dbReference type="InterPro" id="IPR013325">
    <property type="entry name" value="RNA_pol_sigma_r2"/>
</dbReference>
<dbReference type="Pfam" id="PF04542">
    <property type="entry name" value="Sigma70_r2"/>
    <property type="match status" value="1"/>
</dbReference>
<dbReference type="EMBL" id="JBHSIT010000005">
    <property type="protein sequence ID" value="MFC4909651.1"/>
    <property type="molecule type" value="Genomic_DNA"/>
</dbReference>
<dbReference type="PANTHER" id="PTHR43133">
    <property type="entry name" value="RNA POLYMERASE ECF-TYPE SIGMA FACTO"/>
    <property type="match status" value="1"/>
</dbReference>
<evidence type="ECO:0000256" key="3">
    <source>
        <dbReference type="ARBA" id="ARBA00023082"/>
    </source>
</evidence>
<keyword evidence="2" id="KW-0805">Transcription regulation</keyword>
<evidence type="ECO:0000313" key="8">
    <source>
        <dbReference type="Proteomes" id="UP001595872"/>
    </source>
</evidence>
<keyword evidence="8" id="KW-1185">Reference proteome</keyword>
<accession>A0ABV9U1Y9</accession>
<dbReference type="Gene3D" id="1.10.10.10">
    <property type="entry name" value="Winged helix-like DNA-binding domain superfamily/Winged helix DNA-binding domain"/>
    <property type="match status" value="1"/>
</dbReference>
<dbReference type="InterPro" id="IPR039425">
    <property type="entry name" value="RNA_pol_sigma-70-like"/>
</dbReference>
<keyword evidence="3" id="KW-0731">Sigma factor</keyword>
<organism evidence="7 8">
    <name type="scientific">Actinomadura gamaensis</name>
    <dbReference type="NCBI Taxonomy" id="1763541"/>
    <lineage>
        <taxon>Bacteria</taxon>
        <taxon>Bacillati</taxon>
        <taxon>Actinomycetota</taxon>
        <taxon>Actinomycetes</taxon>
        <taxon>Streptosporangiales</taxon>
        <taxon>Thermomonosporaceae</taxon>
        <taxon>Actinomadura</taxon>
    </lineage>
</organism>
<feature type="domain" description="RNA polymerase sigma-70 region 2" evidence="6">
    <location>
        <begin position="31"/>
        <end position="100"/>
    </location>
</feature>
<gene>
    <name evidence="7" type="ORF">ACFPCY_20175</name>
</gene>
<evidence type="ECO:0000256" key="1">
    <source>
        <dbReference type="ARBA" id="ARBA00010641"/>
    </source>
</evidence>
<dbReference type="InterPro" id="IPR013324">
    <property type="entry name" value="RNA_pol_sigma_r3/r4-like"/>
</dbReference>
<dbReference type="Proteomes" id="UP001595872">
    <property type="component" value="Unassembled WGS sequence"/>
</dbReference>
<sequence length="193" mass="20640">MEERARGVRGLPDADLVAAVRAGDVDASGELFARHHRSVLAYARGLAHDEHTAQDLTSEAFTRTLAALRSGGGPVAGPRPYLYAVVRNAAVDWARKARRTVVTDELAAWAERSGDAAGTDALGDPAENAAVARAFRSLPRRWQVVLWHTVVEDEAVREVAGALGLKPGAVTQLSFRAREGLRRAYLKAGSAPP</sequence>
<reference evidence="8" key="1">
    <citation type="journal article" date="2019" name="Int. J. Syst. Evol. Microbiol.">
        <title>The Global Catalogue of Microorganisms (GCM) 10K type strain sequencing project: providing services to taxonomists for standard genome sequencing and annotation.</title>
        <authorList>
            <consortium name="The Broad Institute Genomics Platform"/>
            <consortium name="The Broad Institute Genome Sequencing Center for Infectious Disease"/>
            <person name="Wu L."/>
            <person name="Ma J."/>
        </authorList>
    </citation>
    <scope>NUCLEOTIDE SEQUENCE [LARGE SCALE GENOMIC DNA]</scope>
    <source>
        <strain evidence="8">KLKA75</strain>
    </source>
</reference>